<dbReference type="GO" id="GO:0000785">
    <property type="term" value="C:chromatin"/>
    <property type="evidence" value="ECO:0007669"/>
    <property type="project" value="TreeGrafter"/>
</dbReference>
<dbReference type="OrthoDB" id="27975at2759"/>
<feature type="compositionally biased region" description="Low complexity" evidence="5">
    <location>
        <begin position="401"/>
        <end position="416"/>
    </location>
</feature>
<feature type="compositionally biased region" description="Polar residues" evidence="5">
    <location>
        <begin position="361"/>
        <end position="373"/>
    </location>
</feature>
<proteinExistence type="predicted"/>
<feature type="compositionally biased region" description="Polar residues" evidence="5">
    <location>
        <begin position="322"/>
        <end position="335"/>
    </location>
</feature>
<dbReference type="Pfam" id="PF02891">
    <property type="entry name" value="zf-MIZ"/>
    <property type="match status" value="1"/>
</dbReference>
<evidence type="ECO:0000256" key="1">
    <source>
        <dbReference type="ARBA" id="ARBA00022723"/>
    </source>
</evidence>
<gene>
    <name evidence="7" type="ORF">AAL_06854</name>
</gene>
<feature type="compositionally biased region" description="Basic and acidic residues" evidence="5">
    <location>
        <begin position="820"/>
        <end position="829"/>
    </location>
</feature>
<keyword evidence="8" id="KW-1185">Reference proteome</keyword>
<evidence type="ECO:0000256" key="4">
    <source>
        <dbReference type="PROSITE-ProRule" id="PRU00452"/>
    </source>
</evidence>
<comment type="caution">
    <text evidence="7">The sequence shown here is derived from an EMBL/GenBank/DDBJ whole genome shotgun (WGS) entry which is preliminary data.</text>
</comment>
<reference evidence="7 8" key="1">
    <citation type="journal article" date="2016" name="Genome Biol. Evol.">
        <title>Divergent and convergent evolution of fungal pathogenicity.</title>
        <authorList>
            <person name="Shang Y."/>
            <person name="Xiao G."/>
            <person name="Zheng P."/>
            <person name="Cen K."/>
            <person name="Zhan S."/>
            <person name="Wang C."/>
        </authorList>
    </citation>
    <scope>NUCLEOTIDE SEQUENCE [LARGE SCALE GENOMIC DNA]</scope>
    <source>
        <strain evidence="7 8">RCEF 2490</strain>
    </source>
</reference>
<feature type="region of interest" description="Disordered" evidence="5">
    <location>
        <begin position="394"/>
        <end position="488"/>
    </location>
</feature>
<feature type="region of interest" description="Disordered" evidence="5">
    <location>
        <begin position="815"/>
        <end position="850"/>
    </location>
</feature>
<sequence length="850" mass="94665">MTCWSQDLWHAWQRQAMFQLTETGGNEFEKWRYGRLADACASRDAFFLFLHQWYCTWSVDKSRLPSFLLEDRRFACFDVAFDFLTGIFDNNGIRSQHMDWLTRFPMQQSNLSLSMVPSQDLISCVCAFLTSFAQQWISGLTTVQRRRYPLFHWELSQFLACPPSILRLVLFMRSWRALGLPKGCYDRAANRLYYKDTINEARAIANPGRQEFNEMREWLIISYRKIVEQEFSSCTPGRYSSNTTVNAISAEPGTAQWRTIPVAAFPYGAESREDRVPAFAPNPASRSASFGFPNTLVLHSPGAHQLASASGSSVADDARQRGNASASPQQETQAPVTWYRADPSVHTTQQALPGGTPLRSGGTQAQSVAVQTPVSSYQADPSFHVIPHALLGNAPPQLGTQAQSAAAQAPLSSHQAHPPFHTIPRAPPRLTIPHNPPRPVPPQSDTQIQSVAPHASRSPSPPLKQAVRETHNRSATQPLSVSEHPHSPCDVTSVQLGLHLVRERSPVRICQTGPGNRFYQFLHGFALAPTPLISRVGISSFTFSVPEQQFLLKSRLLSPSCGQPRAHVFQQGSRRYRLKMTGPKVDDKEHDSATWASTKSAWPSEIYIQFNKEPVSVPRQQHFHHNLPIELTDKIVQGENVVEVVLPWTDEEEANPARTCHLAVEIVITMDHDSTVDMVRKSPHTSVERTQGEIRRQLQPSASAQEALHVSIQCPISANLIRTPVRGVLCKHVQCFDLETWLQTREKKKSLSQTEPCLADAWMCPLCDEDAAPPHLRIDAYISSILDTLLSSSPVQNVKSINAYAGGGWSAVIEPAGQGKNRDTDESRSKLAAMPGGEKQEPEVIVILDD</sequence>
<evidence type="ECO:0000256" key="3">
    <source>
        <dbReference type="ARBA" id="ARBA00022833"/>
    </source>
</evidence>
<dbReference type="Proteomes" id="UP000078544">
    <property type="component" value="Unassembled WGS sequence"/>
</dbReference>
<dbReference type="GO" id="GO:0008270">
    <property type="term" value="F:zinc ion binding"/>
    <property type="evidence" value="ECO:0007669"/>
    <property type="project" value="UniProtKB-KW"/>
</dbReference>
<dbReference type="PANTHER" id="PTHR10782">
    <property type="entry name" value="ZINC FINGER MIZ DOMAIN-CONTAINING PROTEIN"/>
    <property type="match status" value="1"/>
</dbReference>
<feature type="domain" description="SP-RING-type" evidence="6">
    <location>
        <begin position="699"/>
        <end position="791"/>
    </location>
</feature>
<dbReference type="STRING" id="1081109.A0A162IBH7"/>
<evidence type="ECO:0000313" key="8">
    <source>
        <dbReference type="Proteomes" id="UP000078544"/>
    </source>
</evidence>
<feature type="region of interest" description="Disordered" evidence="5">
    <location>
        <begin position="303"/>
        <end position="373"/>
    </location>
</feature>
<dbReference type="InterPro" id="IPR004181">
    <property type="entry name" value="Znf_MIZ"/>
</dbReference>
<dbReference type="CDD" id="cd16650">
    <property type="entry name" value="SP-RING_PIAS-like"/>
    <property type="match status" value="1"/>
</dbReference>
<evidence type="ECO:0000256" key="5">
    <source>
        <dbReference type="SAM" id="MobiDB-lite"/>
    </source>
</evidence>
<keyword evidence="3" id="KW-0862">Zinc</keyword>
<dbReference type="InterPro" id="IPR013083">
    <property type="entry name" value="Znf_RING/FYVE/PHD"/>
</dbReference>
<dbReference type="EMBL" id="AZGY01000019">
    <property type="protein sequence ID" value="KZZ91113.1"/>
    <property type="molecule type" value="Genomic_DNA"/>
</dbReference>
<evidence type="ECO:0000256" key="2">
    <source>
        <dbReference type="ARBA" id="ARBA00022771"/>
    </source>
</evidence>
<dbReference type="AlphaFoldDB" id="A0A162IBH7"/>
<organism evidence="7 8">
    <name type="scientific">Moelleriella libera RCEF 2490</name>
    <dbReference type="NCBI Taxonomy" id="1081109"/>
    <lineage>
        <taxon>Eukaryota</taxon>
        <taxon>Fungi</taxon>
        <taxon>Dikarya</taxon>
        <taxon>Ascomycota</taxon>
        <taxon>Pezizomycotina</taxon>
        <taxon>Sordariomycetes</taxon>
        <taxon>Hypocreomycetidae</taxon>
        <taxon>Hypocreales</taxon>
        <taxon>Clavicipitaceae</taxon>
        <taxon>Moelleriella</taxon>
    </lineage>
</organism>
<evidence type="ECO:0000313" key="7">
    <source>
        <dbReference type="EMBL" id="KZZ91113.1"/>
    </source>
</evidence>
<dbReference type="GO" id="GO:0061665">
    <property type="term" value="F:SUMO ligase activity"/>
    <property type="evidence" value="ECO:0007669"/>
    <property type="project" value="TreeGrafter"/>
</dbReference>
<keyword evidence="2 4" id="KW-0863">Zinc-finger</keyword>
<dbReference type="Gene3D" id="3.30.40.10">
    <property type="entry name" value="Zinc/RING finger domain, C3HC4 (zinc finger)"/>
    <property type="match status" value="1"/>
</dbReference>
<accession>A0A162IBH7</accession>
<keyword evidence="1" id="KW-0479">Metal-binding</keyword>
<dbReference type="PANTHER" id="PTHR10782:SF4">
    <property type="entry name" value="TONALLI, ISOFORM E"/>
    <property type="match status" value="1"/>
</dbReference>
<dbReference type="GO" id="GO:0016925">
    <property type="term" value="P:protein sumoylation"/>
    <property type="evidence" value="ECO:0007669"/>
    <property type="project" value="TreeGrafter"/>
</dbReference>
<evidence type="ECO:0000259" key="6">
    <source>
        <dbReference type="PROSITE" id="PS51044"/>
    </source>
</evidence>
<protein>
    <submittedName>
        <fullName evidence="7">MIZ zinc finger protein</fullName>
    </submittedName>
</protein>
<dbReference type="PROSITE" id="PS51044">
    <property type="entry name" value="ZF_SP_RING"/>
    <property type="match status" value="1"/>
</dbReference>
<name>A0A162IBH7_9HYPO</name>